<evidence type="ECO:0000313" key="3">
    <source>
        <dbReference type="Proteomes" id="UP001152087"/>
    </source>
</evidence>
<sequence length="542" mass="62225">MVTKWEKNKRTVLTLPNKSKEIIIYGACYSTMVNVWGGANWFIPNSSSFFKSDKRACGFNVGHPRFNKNINAFNECILRGTWKALGGLAALFASVEPCPRSKPNGYPRRYWGWQNAQICEECYVTFAKDIPLENRYAIRGVESNKEICDLYSSRMRNLYSDAYQLPPEIYPEIGSNLTGKELDGVTRASKRLRVLFLRSLFHTIRFDHLQPGVRDSLRRFINGRTPEEMTEIWTAVRCASFLFPFPDSIDDFDLEEMLPASQDALRLQVLQAVRLLSQVRRLSIDLERFGDGHIDTFRAALPSAPRWVHLKSLRLTGLGENRRFTAALIHNCSPDKLMAIDLSGTHSFLLSVDAQRHCKRLERLRLEHPFPPFNADSFPAMQHVYGMWESFPHVKWLSIVEKNHGREGNMDTFDQCFEQMTGALQQMPNLLRFAFTLDIDRFQPDEIRDRLGLDENDNEALTDNQMLEWYTGQIQRISDAAPQLQEVCLFGNFCTSMGIDIAGVYRGTKVEDGKRMRVLLDAVQPGVECSTFPWGLDDDRHP</sequence>
<dbReference type="EMBL" id="JAOQAV010000032">
    <property type="protein sequence ID" value="KAJ4182903.1"/>
    <property type="molecule type" value="Genomic_DNA"/>
</dbReference>
<dbReference type="Proteomes" id="UP001152087">
    <property type="component" value="Unassembled WGS sequence"/>
</dbReference>
<keyword evidence="1" id="KW-0812">Transmembrane</keyword>
<gene>
    <name evidence="2" type="ORF">NW755_010103</name>
</gene>
<keyword evidence="1" id="KW-0472">Membrane</keyword>
<protein>
    <recommendedName>
        <fullName evidence="4">F-box domain-containing protein</fullName>
    </recommendedName>
</protein>
<evidence type="ECO:0000313" key="2">
    <source>
        <dbReference type="EMBL" id="KAJ4182903.1"/>
    </source>
</evidence>
<dbReference type="AlphaFoldDB" id="A0A9W8UYU4"/>
<keyword evidence="1" id="KW-1133">Transmembrane helix</keyword>
<accession>A0A9W8UYU4</accession>
<evidence type="ECO:0008006" key="4">
    <source>
        <dbReference type="Google" id="ProtNLM"/>
    </source>
</evidence>
<reference evidence="2" key="1">
    <citation type="submission" date="2022-09" db="EMBL/GenBank/DDBJ databases">
        <title>Fusarium specimens isolated from Avocado Roots.</title>
        <authorList>
            <person name="Stajich J."/>
            <person name="Roper C."/>
            <person name="Heimlech-Rivalta G."/>
        </authorList>
    </citation>
    <scope>NUCLEOTIDE SEQUENCE</scope>
    <source>
        <strain evidence="2">A02</strain>
    </source>
</reference>
<proteinExistence type="predicted"/>
<organism evidence="2 3">
    <name type="scientific">Fusarium falciforme</name>
    <dbReference type="NCBI Taxonomy" id="195108"/>
    <lineage>
        <taxon>Eukaryota</taxon>
        <taxon>Fungi</taxon>
        <taxon>Dikarya</taxon>
        <taxon>Ascomycota</taxon>
        <taxon>Pezizomycotina</taxon>
        <taxon>Sordariomycetes</taxon>
        <taxon>Hypocreomycetidae</taxon>
        <taxon>Hypocreales</taxon>
        <taxon>Nectriaceae</taxon>
        <taxon>Fusarium</taxon>
        <taxon>Fusarium solani species complex</taxon>
    </lineage>
</organism>
<evidence type="ECO:0000256" key="1">
    <source>
        <dbReference type="SAM" id="Phobius"/>
    </source>
</evidence>
<feature type="transmembrane region" description="Helical" evidence="1">
    <location>
        <begin position="22"/>
        <end position="43"/>
    </location>
</feature>
<name>A0A9W8UYU4_9HYPO</name>
<keyword evidence="3" id="KW-1185">Reference proteome</keyword>
<comment type="caution">
    <text evidence="2">The sequence shown here is derived from an EMBL/GenBank/DDBJ whole genome shotgun (WGS) entry which is preliminary data.</text>
</comment>